<keyword evidence="1" id="KW-0812">Transmembrane</keyword>
<protein>
    <submittedName>
        <fullName evidence="2">Uncharacterized protein</fullName>
    </submittedName>
</protein>
<feature type="transmembrane region" description="Helical" evidence="1">
    <location>
        <begin position="15"/>
        <end position="38"/>
    </location>
</feature>
<organism evidence="2 3">
    <name type="scientific">Penicilliopsis zonata CBS 506.65</name>
    <dbReference type="NCBI Taxonomy" id="1073090"/>
    <lineage>
        <taxon>Eukaryota</taxon>
        <taxon>Fungi</taxon>
        <taxon>Dikarya</taxon>
        <taxon>Ascomycota</taxon>
        <taxon>Pezizomycotina</taxon>
        <taxon>Eurotiomycetes</taxon>
        <taxon>Eurotiomycetidae</taxon>
        <taxon>Eurotiales</taxon>
        <taxon>Aspergillaceae</taxon>
        <taxon>Penicilliopsis</taxon>
    </lineage>
</organism>
<keyword evidence="1" id="KW-0472">Membrane</keyword>
<dbReference type="EMBL" id="KV878341">
    <property type="protein sequence ID" value="OJJ46924.1"/>
    <property type="molecule type" value="Genomic_DNA"/>
</dbReference>
<evidence type="ECO:0000313" key="2">
    <source>
        <dbReference type="EMBL" id="OJJ46924.1"/>
    </source>
</evidence>
<name>A0A1L9SIR2_9EURO</name>
<dbReference type="GeneID" id="34609317"/>
<dbReference type="Proteomes" id="UP000184188">
    <property type="component" value="Unassembled WGS sequence"/>
</dbReference>
<dbReference type="AlphaFoldDB" id="A0A1L9SIR2"/>
<evidence type="ECO:0000256" key="1">
    <source>
        <dbReference type="SAM" id="Phobius"/>
    </source>
</evidence>
<proteinExistence type="predicted"/>
<evidence type="ECO:0000313" key="3">
    <source>
        <dbReference type="Proteomes" id="UP000184188"/>
    </source>
</evidence>
<keyword evidence="1" id="KW-1133">Transmembrane helix</keyword>
<dbReference type="RefSeq" id="XP_022581434.1">
    <property type="nucleotide sequence ID" value="XM_022722852.1"/>
</dbReference>
<gene>
    <name evidence="2" type="ORF">ASPZODRAFT_131833</name>
</gene>
<sequence length="65" mass="7091">MVHFKPQTLKLVCNLLNLVLTTTAYVEGLGLALGRVWLAQSRGIRSWDISNQFGPGVNSVCCFGP</sequence>
<reference evidence="3" key="1">
    <citation type="journal article" date="2017" name="Genome Biol.">
        <title>Comparative genomics reveals high biological diversity and specific adaptations in the industrially and medically important fungal genus Aspergillus.</title>
        <authorList>
            <person name="de Vries R.P."/>
            <person name="Riley R."/>
            <person name="Wiebenga A."/>
            <person name="Aguilar-Osorio G."/>
            <person name="Amillis S."/>
            <person name="Uchima C.A."/>
            <person name="Anderluh G."/>
            <person name="Asadollahi M."/>
            <person name="Askin M."/>
            <person name="Barry K."/>
            <person name="Battaglia E."/>
            <person name="Bayram O."/>
            <person name="Benocci T."/>
            <person name="Braus-Stromeyer S.A."/>
            <person name="Caldana C."/>
            <person name="Canovas D."/>
            <person name="Cerqueira G.C."/>
            <person name="Chen F."/>
            <person name="Chen W."/>
            <person name="Choi C."/>
            <person name="Clum A."/>
            <person name="Dos Santos R.A."/>
            <person name="Damasio A.R."/>
            <person name="Diallinas G."/>
            <person name="Emri T."/>
            <person name="Fekete E."/>
            <person name="Flipphi M."/>
            <person name="Freyberg S."/>
            <person name="Gallo A."/>
            <person name="Gournas C."/>
            <person name="Habgood R."/>
            <person name="Hainaut M."/>
            <person name="Harispe M.L."/>
            <person name="Henrissat B."/>
            <person name="Hilden K.S."/>
            <person name="Hope R."/>
            <person name="Hossain A."/>
            <person name="Karabika E."/>
            <person name="Karaffa L."/>
            <person name="Karanyi Z."/>
            <person name="Krasevec N."/>
            <person name="Kuo A."/>
            <person name="Kusch H."/>
            <person name="LaButti K."/>
            <person name="Lagendijk E.L."/>
            <person name="Lapidus A."/>
            <person name="Levasseur A."/>
            <person name="Lindquist E."/>
            <person name="Lipzen A."/>
            <person name="Logrieco A.F."/>
            <person name="MacCabe A."/>
            <person name="Maekelae M.R."/>
            <person name="Malavazi I."/>
            <person name="Melin P."/>
            <person name="Meyer V."/>
            <person name="Mielnichuk N."/>
            <person name="Miskei M."/>
            <person name="Molnar A.P."/>
            <person name="Mule G."/>
            <person name="Ngan C.Y."/>
            <person name="Orejas M."/>
            <person name="Orosz E."/>
            <person name="Ouedraogo J.P."/>
            <person name="Overkamp K.M."/>
            <person name="Park H.-S."/>
            <person name="Perrone G."/>
            <person name="Piumi F."/>
            <person name="Punt P.J."/>
            <person name="Ram A.F."/>
            <person name="Ramon A."/>
            <person name="Rauscher S."/>
            <person name="Record E."/>
            <person name="Riano-Pachon D.M."/>
            <person name="Robert V."/>
            <person name="Roehrig J."/>
            <person name="Ruller R."/>
            <person name="Salamov A."/>
            <person name="Salih N.S."/>
            <person name="Samson R.A."/>
            <person name="Sandor E."/>
            <person name="Sanguinetti M."/>
            <person name="Schuetze T."/>
            <person name="Sepcic K."/>
            <person name="Shelest E."/>
            <person name="Sherlock G."/>
            <person name="Sophianopoulou V."/>
            <person name="Squina F.M."/>
            <person name="Sun H."/>
            <person name="Susca A."/>
            <person name="Todd R.B."/>
            <person name="Tsang A."/>
            <person name="Unkles S.E."/>
            <person name="van de Wiele N."/>
            <person name="van Rossen-Uffink D."/>
            <person name="Oliveira J.V."/>
            <person name="Vesth T.C."/>
            <person name="Visser J."/>
            <person name="Yu J.-H."/>
            <person name="Zhou M."/>
            <person name="Andersen M.R."/>
            <person name="Archer D.B."/>
            <person name="Baker S.E."/>
            <person name="Benoit I."/>
            <person name="Brakhage A.A."/>
            <person name="Braus G.H."/>
            <person name="Fischer R."/>
            <person name="Frisvad J.C."/>
            <person name="Goldman G.H."/>
            <person name="Houbraken J."/>
            <person name="Oakley B."/>
            <person name="Pocsi I."/>
            <person name="Scazzocchio C."/>
            <person name="Seiboth B."/>
            <person name="vanKuyk P.A."/>
            <person name="Wortman J."/>
            <person name="Dyer P.S."/>
            <person name="Grigoriev I.V."/>
        </authorList>
    </citation>
    <scope>NUCLEOTIDE SEQUENCE [LARGE SCALE GENOMIC DNA]</scope>
    <source>
        <strain evidence="3">CBS 506.65</strain>
    </source>
</reference>
<keyword evidence="3" id="KW-1185">Reference proteome</keyword>
<accession>A0A1L9SIR2</accession>
<dbReference type="VEuPathDB" id="FungiDB:ASPZODRAFT_131833"/>